<dbReference type="InterPro" id="IPR001608">
    <property type="entry name" value="Ala_racemase_N"/>
</dbReference>
<dbReference type="Pfam" id="PF00842">
    <property type="entry name" value="Ala_racemase_C"/>
    <property type="match status" value="1"/>
</dbReference>
<dbReference type="InterPro" id="IPR020622">
    <property type="entry name" value="Ala_racemase_pyridoxalP-BS"/>
</dbReference>
<evidence type="ECO:0000256" key="6">
    <source>
        <dbReference type="PIRSR" id="PIRSR600821-52"/>
    </source>
</evidence>
<dbReference type="GO" id="GO:0030170">
    <property type="term" value="F:pyridoxal phosphate binding"/>
    <property type="evidence" value="ECO:0007669"/>
    <property type="project" value="UniProtKB-UniRule"/>
</dbReference>
<dbReference type="Gene3D" id="2.40.37.10">
    <property type="entry name" value="Lyase, Ornithine Decarboxylase, Chain A, domain 1"/>
    <property type="match status" value="1"/>
</dbReference>
<dbReference type="InterPro" id="IPR009006">
    <property type="entry name" value="Ala_racemase/Decarboxylase_C"/>
</dbReference>
<comment type="catalytic activity">
    <reaction evidence="4">
        <text>L-alanine = D-alanine</text>
        <dbReference type="Rhea" id="RHEA:20249"/>
        <dbReference type="ChEBI" id="CHEBI:57416"/>
        <dbReference type="ChEBI" id="CHEBI:57972"/>
        <dbReference type="EC" id="5.1.1.1"/>
    </reaction>
</comment>
<dbReference type="InterPro" id="IPR029066">
    <property type="entry name" value="PLP-binding_barrel"/>
</dbReference>
<reference evidence="8 9" key="1">
    <citation type="journal article" date="2016" name="Nat. Commun.">
        <title>Thousands of microbial genomes shed light on interconnected biogeochemical processes in an aquifer system.</title>
        <authorList>
            <person name="Anantharaman K."/>
            <person name="Brown C.T."/>
            <person name="Hug L.A."/>
            <person name="Sharon I."/>
            <person name="Castelle C.J."/>
            <person name="Probst A.J."/>
            <person name="Thomas B.C."/>
            <person name="Singh A."/>
            <person name="Wilkins M.J."/>
            <person name="Karaoz U."/>
            <person name="Brodie E.L."/>
            <person name="Williams K.H."/>
            <person name="Hubbard S.S."/>
            <person name="Banfield J.F."/>
        </authorList>
    </citation>
    <scope>NUCLEOTIDE SEQUENCE [LARGE SCALE GENOMIC DNA]</scope>
</reference>
<evidence type="ECO:0000256" key="1">
    <source>
        <dbReference type="ARBA" id="ARBA00001933"/>
    </source>
</evidence>
<keyword evidence="3 4" id="KW-0413">Isomerase</keyword>
<protein>
    <recommendedName>
        <fullName evidence="4">Alanine racemase</fullName>
        <ecNumber evidence="4">5.1.1.1</ecNumber>
    </recommendedName>
</protein>
<comment type="caution">
    <text evidence="8">The sequence shown here is derived from an EMBL/GenBank/DDBJ whole genome shotgun (WGS) entry which is preliminary data.</text>
</comment>
<dbReference type="Proteomes" id="UP000178977">
    <property type="component" value="Unassembled WGS sequence"/>
</dbReference>
<evidence type="ECO:0000256" key="3">
    <source>
        <dbReference type="ARBA" id="ARBA00023235"/>
    </source>
</evidence>
<dbReference type="UniPathway" id="UPA00042">
    <property type="reaction ID" value="UER00497"/>
</dbReference>
<feature type="binding site" evidence="4 6">
    <location>
        <position position="141"/>
    </location>
    <ligand>
        <name>substrate</name>
    </ligand>
</feature>
<evidence type="ECO:0000256" key="5">
    <source>
        <dbReference type="PIRSR" id="PIRSR600821-50"/>
    </source>
</evidence>
<feature type="domain" description="Alanine racemase C-terminal" evidence="7">
    <location>
        <begin position="243"/>
        <end position="371"/>
    </location>
</feature>
<dbReference type="NCBIfam" id="TIGR00492">
    <property type="entry name" value="alr"/>
    <property type="match status" value="1"/>
</dbReference>
<organism evidence="8 9">
    <name type="scientific">Candidatus Sungbacteria bacterium RIFCSPLOWO2_01_FULL_60_25</name>
    <dbReference type="NCBI Taxonomy" id="1802281"/>
    <lineage>
        <taxon>Bacteria</taxon>
        <taxon>Candidatus Sungiibacteriota</taxon>
    </lineage>
</organism>
<dbReference type="InterPro" id="IPR011079">
    <property type="entry name" value="Ala_racemase_C"/>
</dbReference>
<dbReference type="SUPFAM" id="SSF51419">
    <property type="entry name" value="PLP-binding barrel"/>
    <property type="match status" value="1"/>
</dbReference>
<comment type="function">
    <text evidence="4">Catalyzes the interconversion of L-alanine and D-alanine. May also act on other amino acids.</text>
</comment>
<dbReference type="Pfam" id="PF01168">
    <property type="entry name" value="Ala_racemase_N"/>
    <property type="match status" value="1"/>
</dbReference>
<dbReference type="SMART" id="SM01005">
    <property type="entry name" value="Ala_racemase_C"/>
    <property type="match status" value="1"/>
</dbReference>
<dbReference type="PANTHER" id="PTHR30511:SF0">
    <property type="entry name" value="ALANINE RACEMASE, CATABOLIC-RELATED"/>
    <property type="match status" value="1"/>
</dbReference>
<evidence type="ECO:0000313" key="8">
    <source>
        <dbReference type="EMBL" id="OHA09504.1"/>
    </source>
</evidence>
<dbReference type="HAMAP" id="MF_01201">
    <property type="entry name" value="Ala_racemase"/>
    <property type="match status" value="1"/>
</dbReference>
<evidence type="ECO:0000313" key="9">
    <source>
        <dbReference type="Proteomes" id="UP000178977"/>
    </source>
</evidence>
<dbReference type="PROSITE" id="PS00395">
    <property type="entry name" value="ALANINE_RACEMASE"/>
    <property type="match status" value="1"/>
</dbReference>
<dbReference type="STRING" id="1802281.A3A44_02985"/>
<dbReference type="InterPro" id="IPR000821">
    <property type="entry name" value="Ala_racemase"/>
</dbReference>
<evidence type="ECO:0000256" key="2">
    <source>
        <dbReference type="ARBA" id="ARBA00022898"/>
    </source>
</evidence>
<dbReference type="EMBL" id="MHQT01000024">
    <property type="protein sequence ID" value="OHA09504.1"/>
    <property type="molecule type" value="Genomic_DNA"/>
</dbReference>
<dbReference type="GO" id="GO:0030632">
    <property type="term" value="P:D-alanine biosynthetic process"/>
    <property type="evidence" value="ECO:0007669"/>
    <property type="project" value="UniProtKB-UniRule"/>
</dbReference>
<comment type="cofactor">
    <cofactor evidence="1 4 5">
        <name>pyridoxal 5'-phosphate</name>
        <dbReference type="ChEBI" id="CHEBI:597326"/>
    </cofactor>
</comment>
<dbReference type="Gene3D" id="3.20.20.10">
    <property type="entry name" value="Alanine racemase"/>
    <property type="match status" value="1"/>
</dbReference>
<feature type="binding site" evidence="4 6">
    <location>
        <position position="312"/>
    </location>
    <ligand>
        <name>substrate</name>
    </ligand>
</feature>
<evidence type="ECO:0000259" key="7">
    <source>
        <dbReference type="SMART" id="SM01005"/>
    </source>
</evidence>
<dbReference type="GO" id="GO:0005829">
    <property type="term" value="C:cytosol"/>
    <property type="evidence" value="ECO:0007669"/>
    <property type="project" value="TreeGrafter"/>
</dbReference>
<keyword evidence="2 4" id="KW-0663">Pyridoxal phosphate</keyword>
<proteinExistence type="inferred from homology"/>
<dbReference type="EC" id="5.1.1.1" evidence="4"/>
<feature type="active site" description="Proton acceptor; specific for D-alanine" evidence="4">
    <location>
        <position position="41"/>
    </location>
</feature>
<name>A0A1G2LD91_9BACT</name>
<accession>A0A1G2LD91</accession>
<dbReference type="PANTHER" id="PTHR30511">
    <property type="entry name" value="ALANINE RACEMASE"/>
    <property type="match status" value="1"/>
</dbReference>
<gene>
    <name evidence="8" type="ORF">A3A44_02985</name>
</gene>
<dbReference type="CDD" id="cd00430">
    <property type="entry name" value="PLPDE_III_AR"/>
    <property type="match status" value="1"/>
</dbReference>
<sequence>MKRAQALGVRTWIEIDRRALRSNLAEFSRRARPAGIMAVVKSNAYGHGLSLVARLLARQTFRGEKFGGWFGVDSIVEALRLRRDGIKNSILVFGYTLSARFSDAVRGGITLTISSFEGLAALRRARLRPAFHLKLDTGMHRQGFPEHEIPKLAALLAHWRLRPDGAYSHYAFPENARDSRMQRGCLERCIRELARAGIHPRIVHMSATGGVWERRDRYPMVRIGFGLFGYLRRPVAKNPLQPVLTWKTVVSEVKRVKKGERIGYDFTEQFRRDSVIAILPIGYWHGFDRGLSGVGEVLVRGKRAKVMGRVSMDMTAVDVTNIRGVAIGDEAVLIGRQGSEFVGADEIAEKIRTTAYEVLTRINPLIRRVIRER</sequence>
<dbReference type="AlphaFoldDB" id="A0A1G2LD91"/>
<dbReference type="SUPFAM" id="SSF50621">
    <property type="entry name" value="Alanine racemase C-terminal domain-like"/>
    <property type="match status" value="1"/>
</dbReference>
<dbReference type="PRINTS" id="PR00992">
    <property type="entry name" value="ALARACEMASE"/>
</dbReference>
<comment type="pathway">
    <text evidence="4">Amino-acid biosynthesis; D-alanine biosynthesis; D-alanine from L-alanine: step 1/1.</text>
</comment>
<evidence type="ECO:0000256" key="4">
    <source>
        <dbReference type="HAMAP-Rule" id="MF_01201"/>
    </source>
</evidence>
<comment type="similarity">
    <text evidence="4">Belongs to the alanine racemase family.</text>
</comment>
<dbReference type="GO" id="GO:0008784">
    <property type="term" value="F:alanine racemase activity"/>
    <property type="evidence" value="ECO:0007669"/>
    <property type="project" value="UniProtKB-UniRule"/>
</dbReference>
<feature type="modified residue" description="N6-(pyridoxal phosphate)lysine" evidence="4 5">
    <location>
        <position position="41"/>
    </location>
</feature>
<feature type="active site" description="Proton acceptor; specific for L-alanine" evidence="4">
    <location>
        <position position="264"/>
    </location>
</feature>